<proteinExistence type="predicted"/>
<feature type="transmembrane region" description="Helical" evidence="2">
    <location>
        <begin position="89"/>
        <end position="111"/>
    </location>
</feature>
<dbReference type="PaxDb" id="5141-EFNCRP00000004669"/>
<dbReference type="InParanoid" id="Q7SBL9"/>
<dbReference type="KEGG" id="ncr:NCU08531"/>
<dbReference type="VEuPathDB" id="FungiDB:NCU08531"/>
<feature type="region of interest" description="Disordered" evidence="1">
    <location>
        <begin position="173"/>
        <end position="195"/>
    </location>
</feature>
<dbReference type="RefSeq" id="XP_963013.1">
    <property type="nucleotide sequence ID" value="XM_957920.2"/>
</dbReference>
<protein>
    <submittedName>
        <fullName evidence="3">Uncharacterized protein</fullName>
    </submittedName>
</protein>
<dbReference type="GeneID" id="3879180"/>
<dbReference type="AlphaFoldDB" id="Q7SBL9"/>
<evidence type="ECO:0000256" key="1">
    <source>
        <dbReference type="SAM" id="MobiDB-lite"/>
    </source>
</evidence>
<keyword evidence="2" id="KW-1133">Transmembrane helix</keyword>
<feature type="compositionally biased region" description="Low complexity" evidence="1">
    <location>
        <begin position="173"/>
        <end position="194"/>
    </location>
</feature>
<dbReference type="HOGENOM" id="CLU_022883_4_1_1"/>
<accession>Q7SBL9</accession>
<dbReference type="PANTHER" id="PTHR35043:SF8">
    <property type="entry name" value="DUF4220 DOMAIN-CONTAINING PROTEIN"/>
    <property type="match status" value="1"/>
</dbReference>
<evidence type="ECO:0000313" key="3">
    <source>
        <dbReference type="EMBL" id="EAA33777.1"/>
    </source>
</evidence>
<gene>
    <name evidence="3" type="ORF">NCU08531</name>
</gene>
<dbReference type="STRING" id="367110.Q7SBL9"/>
<dbReference type="OrthoDB" id="3061561at2759"/>
<organism evidence="3 4">
    <name type="scientific">Neurospora crassa (strain ATCC 24698 / 74-OR23-1A / CBS 708.71 / DSM 1257 / FGSC 987)</name>
    <dbReference type="NCBI Taxonomy" id="367110"/>
    <lineage>
        <taxon>Eukaryota</taxon>
        <taxon>Fungi</taxon>
        <taxon>Dikarya</taxon>
        <taxon>Ascomycota</taxon>
        <taxon>Pezizomycotina</taxon>
        <taxon>Sordariomycetes</taxon>
        <taxon>Sordariomycetidae</taxon>
        <taxon>Sordariales</taxon>
        <taxon>Sordariaceae</taxon>
        <taxon>Neurospora</taxon>
    </lineage>
</organism>
<dbReference type="PANTHER" id="PTHR35043">
    <property type="entry name" value="TRANSCRIPTION FACTOR DOMAIN-CONTAINING PROTEIN"/>
    <property type="match status" value="1"/>
</dbReference>
<keyword evidence="2" id="KW-0472">Membrane</keyword>
<evidence type="ECO:0000313" key="4">
    <source>
        <dbReference type="Proteomes" id="UP000001805"/>
    </source>
</evidence>
<dbReference type="OMA" id="NDALEYS"/>
<dbReference type="EMBL" id="CM002238">
    <property type="protein sequence ID" value="EAA33777.1"/>
    <property type="molecule type" value="Genomic_DNA"/>
</dbReference>
<keyword evidence="4" id="KW-1185">Reference proteome</keyword>
<reference evidence="3 4" key="1">
    <citation type="journal article" date="2003" name="Nature">
        <title>The genome sequence of the filamentous fungus Neurospora crassa.</title>
        <authorList>
            <person name="Galagan J.E."/>
            <person name="Calvo S.E."/>
            <person name="Borkovich K.A."/>
            <person name="Selker E.U."/>
            <person name="Read N.D."/>
            <person name="Jaffe D."/>
            <person name="FitzHugh W."/>
            <person name="Ma L.J."/>
            <person name="Smirnov S."/>
            <person name="Purcell S."/>
            <person name="Rehman B."/>
            <person name="Elkins T."/>
            <person name="Engels R."/>
            <person name="Wang S."/>
            <person name="Nielsen C.B."/>
            <person name="Butler J."/>
            <person name="Endrizzi M."/>
            <person name="Qui D."/>
            <person name="Ianakiev P."/>
            <person name="Bell-Pedersen D."/>
            <person name="Nelson M.A."/>
            <person name="Werner-Washburne M."/>
            <person name="Selitrennikoff C.P."/>
            <person name="Kinsey J.A."/>
            <person name="Braun E.L."/>
            <person name="Zelter A."/>
            <person name="Schulte U."/>
            <person name="Kothe G.O."/>
            <person name="Jedd G."/>
            <person name="Mewes W."/>
            <person name="Staben C."/>
            <person name="Marcotte E."/>
            <person name="Greenberg D."/>
            <person name="Roy A."/>
            <person name="Foley K."/>
            <person name="Naylor J."/>
            <person name="Stange-Thomann N."/>
            <person name="Barrett R."/>
            <person name="Gnerre S."/>
            <person name="Kamal M."/>
            <person name="Kamvysselis M."/>
            <person name="Mauceli E."/>
            <person name="Bielke C."/>
            <person name="Rudd S."/>
            <person name="Frishman D."/>
            <person name="Krystofova S."/>
            <person name="Rasmussen C."/>
            <person name="Metzenberg R.L."/>
            <person name="Perkins D.D."/>
            <person name="Kroken S."/>
            <person name="Cogoni C."/>
            <person name="Macino G."/>
            <person name="Catcheside D."/>
            <person name="Li W."/>
            <person name="Pratt R.J."/>
            <person name="Osmani S.A."/>
            <person name="DeSouza C.P."/>
            <person name="Glass L."/>
            <person name="Orbach M.J."/>
            <person name="Berglund J.A."/>
            <person name="Voelker R."/>
            <person name="Yarden O."/>
            <person name="Plamann M."/>
            <person name="Seiler S."/>
            <person name="Dunlap J."/>
            <person name="Radford A."/>
            <person name="Aramayo R."/>
            <person name="Natvig D.O."/>
            <person name="Alex L.A."/>
            <person name="Mannhaupt G."/>
            <person name="Ebbole D.J."/>
            <person name="Freitag M."/>
            <person name="Paulsen I."/>
            <person name="Sachs M.S."/>
            <person name="Lander E.S."/>
            <person name="Nusbaum C."/>
            <person name="Birren B."/>
        </authorList>
    </citation>
    <scope>NUCLEOTIDE SEQUENCE [LARGE SCALE GENOMIC DNA]</scope>
    <source>
        <strain evidence="4">ATCC 24698 / 74-OR23-1A / CBS 708.71 / DSM 1257 / FGSC 987</strain>
    </source>
</reference>
<sequence>MPPVDHASRLLVALVAAAVIVHNTTVSDGLQEAVGWVNNPPQRGTLMLLLECLTTIFACTWTVLHLNVPAPTDSKTTRFLRKLKWMTSTILFPEFILAKAICEFCFALHILHLMAEMMESHPEWFESSSTYTCPKSHEHIVTRRWKAAYGPWMQLLHKWVVLTLWLPNIAENNAEENNNNDSPARRSSTSSTTRVEVSTLQYCPEDAGIPMTERNGRQEYEEVQYWTIIHAYYANMGGLRGLRFTTNDALEYSILRGDHLATWDLRNWRQGHPLQELRLSAAEIDDKMSPLIPLAFTYFLSRHGTRRLSRHQVEAGKETLNKLLRLQRLSEAWVRLLHSNINDPNWRPVFGDDNYEDTRRKITEHVTRLLELRTLLFNLENQKNRQANLLENIWNCMLQLKATYESLDGKTWDQYEEQVSVVARAIGMTGLEDHEPRVLKTLHDCFLEVSLDKWSHRSQYQRSKRRLESGIGRYARYINIFFGTIYAVARVVLVALMFSSLRAVPKGVYEVAGWTRFLPSFS</sequence>
<dbReference type="Proteomes" id="UP000001805">
    <property type="component" value="Chromosome 3, Linkage Group III"/>
</dbReference>
<evidence type="ECO:0000256" key="2">
    <source>
        <dbReference type="SAM" id="Phobius"/>
    </source>
</evidence>
<name>Q7SBL9_NEUCR</name>
<feature type="transmembrane region" description="Helical" evidence="2">
    <location>
        <begin position="45"/>
        <end position="68"/>
    </location>
</feature>
<keyword evidence="2" id="KW-0812">Transmembrane</keyword>
<feature type="transmembrane region" description="Helical" evidence="2">
    <location>
        <begin position="474"/>
        <end position="498"/>
    </location>
</feature>